<dbReference type="OrthoDB" id="10257471at2759"/>
<evidence type="ECO:0000313" key="3">
    <source>
        <dbReference type="EMBL" id="SAM02267.1"/>
    </source>
</evidence>
<proteinExistence type="predicted"/>
<reference evidence="3" key="1">
    <citation type="submission" date="2016-04" db="EMBL/GenBank/DDBJ databases">
        <authorList>
            <person name="Evans L.H."/>
            <person name="Alamgir A."/>
            <person name="Owens N."/>
            <person name="Weber N.D."/>
            <person name="Virtaneva K."/>
            <person name="Barbian K."/>
            <person name="Babar A."/>
            <person name="Rosenke K."/>
        </authorList>
    </citation>
    <scope>NUCLEOTIDE SEQUENCE [LARGE SCALE GENOMIC DNA]</scope>
    <source>
        <strain evidence="3">CBS 101.48</strain>
    </source>
</reference>
<dbReference type="PANTHER" id="PTHR13318">
    <property type="entry name" value="PARTNER OF PAIRED, ISOFORM B-RELATED"/>
    <property type="match status" value="1"/>
</dbReference>
<dbReference type="GO" id="GO:0031146">
    <property type="term" value="P:SCF-dependent proteasomal ubiquitin-dependent protein catabolic process"/>
    <property type="evidence" value="ECO:0007669"/>
    <property type="project" value="TreeGrafter"/>
</dbReference>
<organism evidence="3">
    <name type="scientific">Absidia glauca</name>
    <name type="common">Pin mould</name>
    <dbReference type="NCBI Taxonomy" id="4829"/>
    <lineage>
        <taxon>Eukaryota</taxon>
        <taxon>Fungi</taxon>
        <taxon>Fungi incertae sedis</taxon>
        <taxon>Mucoromycota</taxon>
        <taxon>Mucoromycotina</taxon>
        <taxon>Mucoromycetes</taxon>
        <taxon>Mucorales</taxon>
        <taxon>Cunninghamellaceae</taxon>
        <taxon>Absidia</taxon>
    </lineage>
</organism>
<evidence type="ECO:0000313" key="4">
    <source>
        <dbReference type="Proteomes" id="UP000078561"/>
    </source>
</evidence>
<dbReference type="PANTHER" id="PTHR13318:SF190">
    <property type="entry name" value="PARTNER OF PAIRED, ISOFORM B"/>
    <property type="match status" value="1"/>
</dbReference>
<feature type="region of interest" description="Disordered" evidence="1">
    <location>
        <begin position="406"/>
        <end position="435"/>
    </location>
</feature>
<protein>
    <recommendedName>
        <fullName evidence="2">F-box domain-containing protein</fullName>
    </recommendedName>
</protein>
<accession>A0A168PEX3</accession>
<dbReference type="OMA" id="SAHYLGQ"/>
<evidence type="ECO:0000256" key="1">
    <source>
        <dbReference type="SAM" id="MobiDB-lite"/>
    </source>
</evidence>
<evidence type="ECO:0000259" key="2">
    <source>
        <dbReference type="PROSITE" id="PS50181"/>
    </source>
</evidence>
<dbReference type="Proteomes" id="UP000078561">
    <property type="component" value="Unassembled WGS sequence"/>
</dbReference>
<dbReference type="InterPro" id="IPR036047">
    <property type="entry name" value="F-box-like_dom_sf"/>
</dbReference>
<feature type="compositionally biased region" description="Basic residues" evidence="1">
    <location>
        <begin position="423"/>
        <end position="435"/>
    </location>
</feature>
<dbReference type="GO" id="GO:0019005">
    <property type="term" value="C:SCF ubiquitin ligase complex"/>
    <property type="evidence" value="ECO:0007669"/>
    <property type="project" value="TreeGrafter"/>
</dbReference>
<dbReference type="SUPFAM" id="SSF52047">
    <property type="entry name" value="RNI-like"/>
    <property type="match status" value="1"/>
</dbReference>
<dbReference type="STRING" id="4829.A0A168PEX3"/>
<feature type="compositionally biased region" description="Polar residues" evidence="1">
    <location>
        <begin position="406"/>
        <end position="422"/>
    </location>
</feature>
<sequence length="435" mass="49269">MIHLDQLPVELLSLIVGNVNHKGLFNCALINKRFYAATIPVLWRAPKADDGHSIDRLTRSLVYSLSSIRRHHPVILGHHIRQLDITARDDDALDDAGLMFIVDHAHYLEDLTIHPAHRITDISIQHLSRHCTQLRKLHLYKATITHRSVHYLGQRCRQLRELGLKACHELLPITLLPFAEVPLEHLDLSECRWLTVEDTALDLAALDRLVHLELVCTRTINTKFIEQLLPTSTATTPLPLLTYFAITGWTDISDQVMVPFITSHPRLESLHLLKCGITDLTLDTIATHLPTTLHVLALFSCELITAPAVRRLIRACPWLVMIDLEQCKLLYDDFPELDEQRLAMDGEDGYYVQILGYSEITAIRRDTRGLDDIGRSQLEGALVDSMVMVDEQPVLHASLNTTLSPKTATDSSGTKVISSSTKIQHHWHRSVDKKH</sequence>
<name>A0A168PEX3_ABSGL</name>
<dbReference type="InterPro" id="IPR001810">
    <property type="entry name" value="F-box_dom"/>
</dbReference>
<dbReference type="PROSITE" id="PS50181">
    <property type="entry name" value="FBOX"/>
    <property type="match status" value="1"/>
</dbReference>
<dbReference type="InterPro" id="IPR032675">
    <property type="entry name" value="LRR_dom_sf"/>
</dbReference>
<dbReference type="Gene3D" id="3.80.10.10">
    <property type="entry name" value="Ribonuclease Inhibitor"/>
    <property type="match status" value="2"/>
</dbReference>
<dbReference type="InterPro" id="IPR006553">
    <property type="entry name" value="Leu-rich_rpt_Cys-con_subtyp"/>
</dbReference>
<dbReference type="AlphaFoldDB" id="A0A168PEX3"/>
<feature type="domain" description="F-box" evidence="2">
    <location>
        <begin position="1"/>
        <end position="46"/>
    </location>
</feature>
<gene>
    <name evidence="3" type="primary">ABSGL_08046.1 scaffold 9578</name>
</gene>
<keyword evidence="4" id="KW-1185">Reference proteome</keyword>
<dbReference type="EMBL" id="LT553800">
    <property type="protein sequence ID" value="SAM02267.1"/>
    <property type="molecule type" value="Genomic_DNA"/>
</dbReference>
<dbReference type="SMART" id="SM00367">
    <property type="entry name" value="LRR_CC"/>
    <property type="match status" value="4"/>
</dbReference>
<dbReference type="InParanoid" id="A0A168PEX3"/>
<dbReference type="SUPFAM" id="SSF81383">
    <property type="entry name" value="F-box domain"/>
    <property type="match status" value="1"/>
</dbReference>